<feature type="region of interest" description="Disordered" evidence="2">
    <location>
        <begin position="1001"/>
        <end position="1057"/>
    </location>
</feature>
<feature type="coiled-coil region" evidence="1">
    <location>
        <begin position="61"/>
        <end position="109"/>
    </location>
</feature>
<comment type="caution">
    <text evidence="3">The sequence shown here is derived from an EMBL/GenBank/DDBJ whole genome shotgun (WGS) entry which is preliminary data.</text>
</comment>
<feature type="region of interest" description="Disordered" evidence="2">
    <location>
        <begin position="765"/>
        <end position="789"/>
    </location>
</feature>
<organism evidence="3 4">
    <name type="scientific">Volvox reticuliferus</name>
    <dbReference type="NCBI Taxonomy" id="1737510"/>
    <lineage>
        <taxon>Eukaryota</taxon>
        <taxon>Viridiplantae</taxon>
        <taxon>Chlorophyta</taxon>
        <taxon>core chlorophytes</taxon>
        <taxon>Chlorophyceae</taxon>
        <taxon>CS clade</taxon>
        <taxon>Chlamydomonadales</taxon>
        <taxon>Volvocaceae</taxon>
        <taxon>Volvox</taxon>
    </lineage>
</organism>
<feature type="compositionally biased region" description="Low complexity" evidence="2">
    <location>
        <begin position="909"/>
        <end position="922"/>
    </location>
</feature>
<feature type="compositionally biased region" description="Basic and acidic residues" evidence="2">
    <location>
        <begin position="883"/>
        <end position="896"/>
    </location>
</feature>
<feature type="coiled-coil region" evidence="1">
    <location>
        <begin position="477"/>
        <end position="519"/>
    </location>
</feature>
<feature type="compositionally biased region" description="Basic residues" evidence="2">
    <location>
        <begin position="1019"/>
        <end position="1033"/>
    </location>
</feature>
<gene>
    <name evidence="3" type="ORF">Vretifemale_325</name>
</gene>
<evidence type="ECO:0000256" key="2">
    <source>
        <dbReference type="SAM" id="MobiDB-lite"/>
    </source>
</evidence>
<protein>
    <submittedName>
        <fullName evidence="3">Uncharacterized protein</fullName>
    </submittedName>
</protein>
<evidence type="ECO:0000313" key="3">
    <source>
        <dbReference type="EMBL" id="GIL69360.1"/>
    </source>
</evidence>
<proteinExistence type="predicted"/>
<dbReference type="AlphaFoldDB" id="A0A8J4C109"/>
<evidence type="ECO:0000256" key="1">
    <source>
        <dbReference type="SAM" id="Coils"/>
    </source>
</evidence>
<reference evidence="3" key="1">
    <citation type="journal article" date="2021" name="Proc. Natl. Acad. Sci. U.S.A.">
        <title>Three genomes in the algal genus Volvox reveal the fate of a haploid sex-determining region after a transition to homothallism.</title>
        <authorList>
            <person name="Yamamoto K."/>
            <person name="Hamaji T."/>
            <person name="Kawai-Toyooka H."/>
            <person name="Matsuzaki R."/>
            <person name="Takahashi F."/>
            <person name="Nishimura Y."/>
            <person name="Kawachi M."/>
            <person name="Noguchi H."/>
            <person name="Minakuchi Y."/>
            <person name="Umen J.G."/>
            <person name="Toyoda A."/>
            <person name="Nozaki H."/>
        </authorList>
    </citation>
    <scope>NUCLEOTIDE SEQUENCE</scope>
    <source>
        <strain evidence="3">NIES-3786</strain>
    </source>
</reference>
<accession>A0A8J4C109</accession>
<evidence type="ECO:0000313" key="4">
    <source>
        <dbReference type="Proteomes" id="UP000747110"/>
    </source>
</evidence>
<dbReference type="Gene3D" id="1.10.287.1490">
    <property type="match status" value="1"/>
</dbReference>
<feature type="coiled-coil region" evidence="1">
    <location>
        <begin position="335"/>
        <end position="443"/>
    </location>
</feature>
<keyword evidence="4" id="KW-1185">Reference proteome</keyword>
<keyword evidence="1" id="KW-0175">Coiled coil</keyword>
<feature type="region of interest" description="Disordered" evidence="2">
    <location>
        <begin position="843"/>
        <end position="984"/>
    </location>
</feature>
<sequence length="1057" mass="117359">MNAQHMSLKPTGPSNGLRPPALMAETSQAGTGASLRQRLLPVGINTGSVSLTPTGNAGAVLEHLKRLSDRMTEENESTRQDVTTYREKLMEAQAALLRTEQELGRERQENVMLRAKVKDDEAQVAYVIEKMKVVTAIQDSIRNSVENTKYDIGRVDQNRRDLDVKLLGQDRDVSDVQMALHAVTAARDQLAAELRRAQSLTSDLNTQLREAAEESARKDAALEQLTVDSAAKERAAEGHASSLQASLSAVTADLAASRGYAEQLRVELERDRSRSAKAAAQLTERYHEAQQRIMELDRQLCTAHDDQKVAREQILKLEAQTQALTTATASTREELASLQAVLAERASELKNAEAEAEQLVHRLEVLQAELAGREAEVQRLVAEAEDAAKRAKDLTAQEAGLREDLSTRVAEVTRLEEELLTEREQAKLKQDELNNMLAVAQANAVADTARAAKVIAATEQRVREAERAGEVRLERFKERTSRENDEMRRRVRAEAEADAKRLAEELKKTTAELKAAELRAVHNAAAGEAAIRVELQTLQSTTSSEIKMLKEQLAEASRISLAQARDAKAQYESDLAAVRTAAQEEMAAVRMHLETEHQKERDEWDREMEAMTAAERADAEERARQAVAALHAELQAKLEVSLHEAKAEMDKERHELEEEMMKLTTRVQELESGSAAGDQALASACARAAQLEQQLTAMQREAAAIRLEGEGELKCLREQLEKQRITFQEREDELEKQRYQLKLDFVQSCKDLSAKEEHLQHELEKLGNEAREAQRERDQEREKHQQREQEWLQLQEQRELERRKWQDAAEEQRRELERQLHAAKEEREQQRVVQRSLRPQVEQVTETMDEVKKGNAGNAVGEGYREPLTQDIGVNNSTAPPARGDKTKGKGKDKEAMPPPPPPSEIKVATTATGAVGFTGEANGRKPSAVRRAHDEYADLMTESEMHYPSQSQDVTVTGHAAKRTKTGGAEAAPSQMPAATKGGRFSLFKGMSMGMSMQTMTTDAAGGNEVTSGLGGGARKKERSNPASRRRKAAGDGSDRTGLMDLFAGISPNLKK</sequence>
<dbReference type="OrthoDB" id="552332at2759"/>
<dbReference type="Proteomes" id="UP000747110">
    <property type="component" value="Unassembled WGS sequence"/>
</dbReference>
<name>A0A8J4C109_9CHLO</name>
<dbReference type="EMBL" id="BNCP01000001">
    <property type="protein sequence ID" value="GIL69360.1"/>
    <property type="molecule type" value="Genomic_DNA"/>
</dbReference>
<feature type="region of interest" description="Disordered" evidence="2">
    <location>
        <begin position="1"/>
        <end position="32"/>
    </location>
</feature>